<keyword evidence="4" id="KW-1185">Reference proteome</keyword>
<evidence type="ECO:0000259" key="2">
    <source>
        <dbReference type="PROSITE" id="PS50891"/>
    </source>
</evidence>
<name>A0A803LB99_CHEQI</name>
<dbReference type="Gramene" id="AUR62009138-RA">
    <property type="protein sequence ID" value="AUR62009138-RA:cds"/>
    <property type="gene ID" value="AUR62009138"/>
</dbReference>
<evidence type="ECO:0000313" key="3">
    <source>
        <dbReference type="EnsemblPlants" id="AUR62009138-RA:cds"/>
    </source>
</evidence>
<proteinExistence type="inferred from homology"/>
<dbReference type="Pfam" id="PF03195">
    <property type="entry name" value="LOB"/>
    <property type="match status" value="1"/>
</dbReference>
<dbReference type="InterPro" id="IPR004883">
    <property type="entry name" value="LOB"/>
</dbReference>
<dbReference type="Proteomes" id="UP000596660">
    <property type="component" value="Unplaced"/>
</dbReference>
<sequence>MMNTPKSVAQRRGCAVCQIQGLICDANCLLAPYFPAEKEQEATNILKVFSYDYITDILKDIHSTQHDIAIKVIAFNAEARLRDPVGGCMPTILTLRRNIAFYHNQLREVHYLLSYIKFLKYGTPINPVNPTPSLVGDDHIQASLGDHIPYGGGDDQIEIGQAQAMVDPPPSYRVGDQAQASQMLIDFLPLP</sequence>
<comment type="similarity">
    <text evidence="1">Belongs to the LOB domain-containing protein family.</text>
</comment>
<evidence type="ECO:0000256" key="1">
    <source>
        <dbReference type="ARBA" id="ARBA00005474"/>
    </source>
</evidence>
<dbReference type="PROSITE" id="PS50891">
    <property type="entry name" value="LOB"/>
    <property type="match status" value="1"/>
</dbReference>
<accession>A0A803LB99</accession>
<organism evidence="3 4">
    <name type="scientific">Chenopodium quinoa</name>
    <name type="common">Quinoa</name>
    <dbReference type="NCBI Taxonomy" id="63459"/>
    <lineage>
        <taxon>Eukaryota</taxon>
        <taxon>Viridiplantae</taxon>
        <taxon>Streptophyta</taxon>
        <taxon>Embryophyta</taxon>
        <taxon>Tracheophyta</taxon>
        <taxon>Spermatophyta</taxon>
        <taxon>Magnoliopsida</taxon>
        <taxon>eudicotyledons</taxon>
        <taxon>Gunneridae</taxon>
        <taxon>Pentapetalae</taxon>
        <taxon>Caryophyllales</taxon>
        <taxon>Chenopodiaceae</taxon>
        <taxon>Chenopodioideae</taxon>
        <taxon>Atripliceae</taxon>
        <taxon>Chenopodium</taxon>
    </lineage>
</organism>
<feature type="domain" description="LOB" evidence="2">
    <location>
        <begin position="12"/>
        <end position="113"/>
    </location>
</feature>
<reference evidence="3" key="2">
    <citation type="submission" date="2021-03" db="UniProtKB">
        <authorList>
            <consortium name="EnsemblPlants"/>
        </authorList>
    </citation>
    <scope>IDENTIFICATION</scope>
</reference>
<dbReference type="PANTHER" id="PTHR31301:SF186">
    <property type="entry name" value="OS09G0364100 PROTEIN"/>
    <property type="match status" value="1"/>
</dbReference>
<protein>
    <recommendedName>
        <fullName evidence="2">LOB domain-containing protein</fullName>
    </recommendedName>
</protein>
<evidence type="ECO:0000313" key="4">
    <source>
        <dbReference type="Proteomes" id="UP000596660"/>
    </source>
</evidence>
<reference evidence="3" key="1">
    <citation type="journal article" date="2017" name="Nature">
        <title>The genome of Chenopodium quinoa.</title>
        <authorList>
            <person name="Jarvis D.E."/>
            <person name="Ho Y.S."/>
            <person name="Lightfoot D.J."/>
            <person name="Schmoeckel S.M."/>
            <person name="Li B."/>
            <person name="Borm T.J.A."/>
            <person name="Ohyanagi H."/>
            <person name="Mineta K."/>
            <person name="Michell C.T."/>
            <person name="Saber N."/>
            <person name="Kharbatia N.M."/>
            <person name="Rupper R.R."/>
            <person name="Sharp A.R."/>
            <person name="Dally N."/>
            <person name="Boughton B.A."/>
            <person name="Woo Y.H."/>
            <person name="Gao G."/>
            <person name="Schijlen E.G.W.M."/>
            <person name="Guo X."/>
            <person name="Momin A.A."/>
            <person name="Negrao S."/>
            <person name="Al-Babili S."/>
            <person name="Gehring C."/>
            <person name="Roessner U."/>
            <person name="Jung C."/>
            <person name="Murphy K."/>
            <person name="Arold S.T."/>
            <person name="Gojobori T."/>
            <person name="van der Linden C.G."/>
            <person name="van Loo E.N."/>
            <person name="Jellen E.N."/>
            <person name="Maughan P.J."/>
            <person name="Tester M."/>
        </authorList>
    </citation>
    <scope>NUCLEOTIDE SEQUENCE [LARGE SCALE GENOMIC DNA]</scope>
    <source>
        <strain evidence="3">cv. PI 614886</strain>
    </source>
</reference>
<dbReference type="AlphaFoldDB" id="A0A803LB99"/>
<dbReference type="EnsemblPlants" id="AUR62009138-RA">
    <property type="protein sequence ID" value="AUR62009138-RA:cds"/>
    <property type="gene ID" value="AUR62009138"/>
</dbReference>
<dbReference type="OMA" id="RNIAFYH"/>
<dbReference type="PANTHER" id="PTHR31301">
    <property type="entry name" value="LOB DOMAIN-CONTAINING PROTEIN 4-RELATED"/>
    <property type="match status" value="1"/>
</dbReference>